<keyword evidence="8" id="KW-1185">Reference proteome</keyword>
<evidence type="ECO:0000313" key="7">
    <source>
        <dbReference type="EMBL" id="WUQ83281.1"/>
    </source>
</evidence>
<dbReference type="PROSITE" id="PS51903">
    <property type="entry name" value="CLP_R"/>
    <property type="match status" value="1"/>
</dbReference>
<keyword evidence="1 4" id="KW-0677">Repeat</keyword>
<dbReference type="InterPro" id="IPR004176">
    <property type="entry name" value="Clp_R_N"/>
</dbReference>
<gene>
    <name evidence="7" type="ORF">OHA16_10005</name>
</gene>
<evidence type="ECO:0000313" key="8">
    <source>
        <dbReference type="Proteomes" id="UP001432222"/>
    </source>
</evidence>
<feature type="compositionally biased region" description="Pro residues" evidence="5">
    <location>
        <begin position="425"/>
        <end position="437"/>
    </location>
</feature>
<evidence type="ECO:0000259" key="6">
    <source>
        <dbReference type="PROSITE" id="PS51903"/>
    </source>
</evidence>
<feature type="region of interest" description="Disordered" evidence="5">
    <location>
        <begin position="419"/>
        <end position="445"/>
    </location>
</feature>
<evidence type="ECO:0000256" key="5">
    <source>
        <dbReference type="SAM" id="MobiDB-lite"/>
    </source>
</evidence>
<dbReference type="SMART" id="SM00382">
    <property type="entry name" value="AAA"/>
    <property type="match status" value="1"/>
</dbReference>
<dbReference type="Gene3D" id="1.10.1780.10">
    <property type="entry name" value="Clp, N-terminal domain"/>
    <property type="match status" value="1"/>
</dbReference>
<dbReference type="PANTHER" id="PTHR11638:SF175">
    <property type="entry name" value="ATP-DEPENDENT CLP PROTEASE, ATP-BINDING SUBUNIT CLPC"/>
    <property type="match status" value="1"/>
</dbReference>
<dbReference type="Proteomes" id="UP001432222">
    <property type="component" value="Chromosome"/>
</dbReference>
<dbReference type="InterPro" id="IPR036628">
    <property type="entry name" value="Clp_N_dom_sf"/>
</dbReference>
<dbReference type="RefSeq" id="WP_328954314.1">
    <property type="nucleotide sequence ID" value="NZ_CP108110.1"/>
</dbReference>
<dbReference type="Pfam" id="PF02861">
    <property type="entry name" value="Clp_N"/>
    <property type="match status" value="1"/>
</dbReference>
<protein>
    <submittedName>
        <fullName evidence="7">AAA family ATPase</fullName>
    </submittedName>
</protein>
<keyword evidence="2" id="KW-0547">Nucleotide-binding</keyword>
<dbReference type="SUPFAM" id="SSF52540">
    <property type="entry name" value="P-loop containing nucleoside triphosphate hydrolases"/>
    <property type="match status" value="1"/>
</dbReference>
<dbReference type="InterPro" id="IPR050130">
    <property type="entry name" value="ClpA_ClpB"/>
</dbReference>
<dbReference type="InterPro" id="IPR041546">
    <property type="entry name" value="ClpA/ClpB_AAA_lid"/>
</dbReference>
<evidence type="ECO:0000256" key="1">
    <source>
        <dbReference type="ARBA" id="ARBA00022737"/>
    </source>
</evidence>
<keyword evidence="3" id="KW-0067">ATP-binding</keyword>
<feature type="domain" description="Clp R" evidence="6">
    <location>
        <begin position="1"/>
        <end position="144"/>
    </location>
</feature>
<dbReference type="InterPro" id="IPR003593">
    <property type="entry name" value="AAA+_ATPase"/>
</dbReference>
<accession>A0ABZ1TZD4</accession>
<dbReference type="PANTHER" id="PTHR11638">
    <property type="entry name" value="ATP-DEPENDENT CLP PROTEASE"/>
    <property type="match status" value="1"/>
</dbReference>
<evidence type="ECO:0000256" key="3">
    <source>
        <dbReference type="ARBA" id="ARBA00022840"/>
    </source>
</evidence>
<proteinExistence type="predicted"/>
<name>A0ABZ1TZD4_9ACTN</name>
<sequence>MGKQFTGEARKALDLADREALLLGFPEVHTSHLLLGLMRENEGVAAQVLRKLGCSLDILRRQHDLYVGPDQPIDPNDPPYTAASKRAIEYAWDAATAMGRDRIDTEHILLGLVGDPEEAAALTLANFNADHDVLVRLIQAVLTGPSPETADPEPAFTGILAGVTRNLTQEAADRPTVLGRGPDIDRVLQVLSRRARNVALLVGDPGVGKTSIAAGLAQAVVRGEVPERFRGRAVLRLDITALFSDPRQHGRFTEVMAELVQDILRSSDLVLFLDNALSVVRTREGQAEALAFFRPVFDVPGVSIVAAAGSADHRRWERDSGPDRRIQPVPMAEPAPEDVLQILRSARQRLVDHHEVVITDDALTAAARLAHGYLPGHALPGAAIDLLDEASAHVRSGPVTPGTTPSVTEELVTRTAGTSAALPVAPRPPVLSPPVPHDPTVWSMS</sequence>
<dbReference type="InterPro" id="IPR003959">
    <property type="entry name" value="ATPase_AAA_core"/>
</dbReference>
<dbReference type="Pfam" id="PF00004">
    <property type="entry name" value="AAA"/>
    <property type="match status" value="1"/>
</dbReference>
<dbReference type="EMBL" id="CP108110">
    <property type="protein sequence ID" value="WUQ83281.1"/>
    <property type="molecule type" value="Genomic_DNA"/>
</dbReference>
<dbReference type="SUPFAM" id="SSF81923">
    <property type="entry name" value="Double Clp-N motif"/>
    <property type="match status" value="1"/>
</dbReference>
<organism evidence="7 8">
    <name type="scientific">Kitasatospora purpeofusca</name>
    <dbReference type="NCBI Taxonomy" id="67352"/>
    <lineage>
        <taxon>Bacteria</taxon>
        <taxon>Bacillati</taxon>
        <taxon>Actinomycetota</taxon>
        <taxon>Actinomycetes</taxon>
        <taxon>Kitasatosporales</taxon>
        <taxon>Streptomycetaceae</taxon>
        <taxon>Kitasatospora</taxon>
    </lineage>
</organism>
<reference evidence="7" key="1">
    <citation type="submission" date="2022-10" db="EMBL/GenBank/DDBJ databases">
        <title>The complete genomes of actinobacterial strains from the NBC collection.</title>
        <authorList>
            <person name="Joergensen T.S."/>
            <person name="Alvarez Arevalo M."/>
            <person name="Sterndorff E.B."/>
            <person name="Faurdal D."/>
            <person name="Vuksanovic O."/>
            <person name="Mourched A.-S."/>
            <person name="Charusanti P."/>
            <person name="Shaw S."/>
            <person name="Blin K."/>
            <person name="Weber T."/>
        </authorList>
    </citation>
    <scope>NUCLEOTIDE SEQUENCE</scope>
    <source>
        <strain evidence="7">NBC_00222</strain>
    </source>
</reference>
<dbReference type="CDD" id="cd00009">
    <property type="entry name" value="AAA"/>
    <property type="match status" value="1"/>
</dbReference>
<dbReference type="Gene3D" id="3.40.50.300">
    <property type="entry name" value="P-loop containing nucleotide triphosphate hydrolases"/>
    <property type="match status" value="2"/>
</dbReference>
<evidence type="ECO:0000256" key="4">
    <source>
        <dbReference type="PROSITE-ProRule" id="PRU01251"/>
    </source>
</evidence>
<dbReference type="Pfam" id="PF17871">
    <property type="entry name" value="AAA_lid_9"/>
    <property type="match status" value="1"/>
</dbReference>
<dbReference type="InterPro" id="IPR027417">
    <property type="entry name" value="P-loop_NTPase"/>
</dbReference>
<evidence type="ECO:0000256" key="2">
    <source>
        <dbReference type="ARBA" id="ARBA00022741"/>
    </source>
</evidence>